<evidence type="ECO:0000256" key="1">
    <source>
        <dbReference type="ARBA" id="ARBA00004604"/>
    </source>
</evidence>
<feature type="compositionally biased region" description="Acidic residues" evidence="8">
    <location>
        <begin position="182"/>
        <end position="213"/>
    </location>
</feature>
<comment type="similarity">
    <text evidence="2">Belongs to the EFG1 family.</text>
</comment>
<dbReference type="PANTHER" id="PTHR33911:SF1">
    <property type="entry name" value="RRNA-PROCESSING PROTEIN EFG1"/>
    <property type="match status" value="1"/>
</dbReference>
<dbReference type="GO" id="GO:0005730">
    <property type="term" value="C:nucleolus"/>
    <property type="evidence" value="ECO:0007669"/>
    <property type="project" value="UniProtKB-SubCell"/>
</dbReference>
<gene>
    <name evidence="9" type="primary">EFG1</name>
    <name evidence="9" type="ORF">MNAN1_003568</name>
</gene>
<organism evidence="9 10">
    <name type="scientific">Malassezia nana</name>
    <dbReference type="NCBI Taxonomy" id="180528"/>
    <lineage>
        <taxon>Eukaryota</taxon>
        <taxon>Fungi</taxon>
        <taxon>Dikarya</taxon>
        <taxon>Basidiomycota</taxon>
        <taxon>Ustilaginomycotina</taxon>
        <taxon>Malasseziomycetes</taxon>
        <taxon>Malasseziales</taxon>
        <taxon>Malasseziaceae</taxon>
        <taxon>Malassezia</taxon>
    </lineage>
</organism>
<evidence type="ECO:0000256" key="8">
    <source>
        <dbReference type="SAM" id="MobiDB-lite"/>
    </source>
</evidence>
<evidence type="ECO:0000256" key="3">
    <source>
        <dbReference type="ARBA" id="ARBA00018689"/>
    </source>
</evidence>
<comment type="subcellular location">
    <subcellularLocation>
        <location evidence="1">Nucleus</location>
        <location evidence="1">Nucleolus</location>
    </subcellularLocation>
</comment>
<dbReference type="EMBL" id="CP119898">
    <property type="protein sequence ID" value="WFD28555.1"/>
    <property type="molecule type" value="Genomic_DNA"/>
</dbReference>
<keyword evidence="7" id="KW-0539">Nucleus</keyword>
<dbReference type="AlphaFoldDB" id="A0AAF0J8Z1"/>
<evidence type="ECO:0000256" key="7">
    <source>
        <dbReference type="ARBA" id="ARBA00023242"/>
    </source>
</evidence>
<evidence type="ECO:0000313" key="9">
    <source>
        <dbReference type="EMBL" id="WFD28555.1"/>
    </source>
</evidence>
<keyword evidence="10" id="KW-1185">Reference proteome</keyword>
<evidence type="ECO:0000256" key="6">
    <source>
        <dbReference type="ARBA" id="ARBA00023054"/>
    </source>
</evidence>
<dbReference type="GO" id="GO:0000462">
    <property type="term" value="P:maturation of SSU-rRNA from tricistronic rRNA transcript (SSU-rRNA, 5.8S rRNA, LSU-rRNA)"/>
    <property type="evidence" value="ECO:0007669"/>
    <property type="project" value="TreeGrafter"/>
</dbReference>
<evidence type="ECO:0000256" key="4">
    <source>
        <dbReference type="ARBA" id="ARBA00019827"/>
    </source>
</evidence>
<dbReference type="Proteomes" id="UP001213623">
    <property type="component" value="Chromosome 7"/>
</dbReference>
<protein>
    <recommendedName>
        <fullName evidence="3">rRNA-processing protein EFG1</fullName>
    </recommendedName>
    <alternativeName>
        <fullName evidence="4">rRNA-processing protein efg1</fullName>
    </alternativeName>
</protein>
<feature type="region of interest" description="Disordered" evidence="8">
    <location>
        <begin position="149"/>
        <end position="227"/>
    </location>
</feature>
<proteinExistence type="inferred from homology"/>
<dbReference type="Pfam" id="PF10153">
    <property type="entry name" value="Efg1"/>
    <property type="match status" value="1"/>
</dbReference>
<name>A0AAF0J8Z1_9BASI</name>
<evidence type="ECO:0000313" key="10">
    <source>
        <dbReference type="Proteomes" id="UP001213623"/>
    </source>
</evidence>
<reference evidence="9" key="1">
    <citation type="submission" date="2023-03" db="EMBL/GenBank/DDBJ databases">
        <title>Mating type loci evolution in Malassezia.</title>
        <authorList>
            <person name="Coelho M.A."/>
        </authorList>
    </citation>
    <scope>NUCLEOTIDE SEQUENCE</scope>
    <source>
        <strain evidence="9">CBS 9557</strain>
    </source>
</reference>
<feature type="compositionally biased region" description="Basic and acidic residues" evidence="8">
    <location>
        <begin position="162"/>
        <end position="181"/>
    </location>
</feature>
<sequence length="227" mass="26464">MGANKIKSLLRQTKRLLSKESLAPGVRIEAERKYKALEHELEVRTQSNKERTMAARYHKVKFFERQKLVRRIRQCKRALASNERAKPWRTKLFESRVMLNYVLHFPAHQRYVALFADRERKDPVAPDAQASDRAQVQAAEFLASVRKSMKRGEMSAEPEMELEQRQAAKAKEEEEEGGQKEEDVDDEDEEDVDEDEEDDVDDEDEEDVEEDETPAPHTLAQDDFFAL</sequence>
<dbReference type="InterPro" id="IPR050786">
    <property type="entry name" value="EFG1_rRNA-proc"/>
</dbReference>
<dbReference type="InterPro" id="IPR019310">
    <property type="entry name" value="Efg1"/>
</dbReference>
<keyword evidence="6" id="KW-0175">Coiled coil</keyword>
<evidence type="ECO:0000256" key="2">
    <source>
        <dbReference type="ARBA" id="ARBA00006916"/>
    </source>
</evidence>
<dbReference type="GO" id="GO:0030688">
    <property type="term" value="C:preribosome, small subunit precursor"/>
    <property type="evidence" value="ECO:0007669"/>
    <property type="project" value="TreeGrafter"/>
</dbReference>
<dbReference type="PANTHER" id="PTHR33911">
    <property type="entry name" value="RRNA-PROCESSING PROTEIN EFG1"/>
    <property type="match status" value="1"/>
</dbReference>
<accession>A0AAF0J8Z1</accession>
<evidence type="ECO:0000256" key="5">
    <source>
        <dbReference type="ARBA" id="ARBA00022552"/>
    </source>
</evidence>
<keyword evidence="5" id="KW-0698">rRNA processing</keyword>